<evidence type="ECO:0000313" key="4">
    <source>
        <dbReference type="EMBL" id="KAG6502346.1"/>
    </source>
</evidence>
<dbReference type="Proteomes" id="UP000734854">
    <property type="component" value="Unassembled WGS sequence"/>
</dbReference>
<dbReference type="GO" id="GO:0003824">
    <property type="term" value="F:catalytic activity"/>
    <property type="evidence" value="ECO:0007669"/>
    <property type="project" value="InterPro"/>
</dbReference>
<dbReference type="InterPro" id="IPR003265">
    <property type="entry name" value="HhH-GPD_domain"/>
</dbReference>
<feature type="domain" description="C2H2-type" evidence="3">
    <location>
        <begin position="274"/>
        <end position="301"/>
    </location>
</feature>
<dbReference type="Gene3D" id="1.10.340.30">
    <property type="entry name" value="Hypothetical protein, domain 2"/>
    <property type="match status" value="1"/>
</dbReference>
<dbReference type="PROSITE" id="PS00028">
    <property type="entry name" value="ZINC_FINGER_C2H2_1"/>
    <property type="match status" value="1"/>
</dbReference>
<dbReference type="EMBL" id="JACMSC010000011">
    <property type="protein sequence ID" value="KAG6502346.1"/>
    <property type="molecule type" value="Genomic_DNA"/>
</dbReference>
<dbReference type="AlphaFoldDB" id="A0A8J5L5X6"/>
<dbReference type="Gene3D" id="3.30.160.60">
    <property type="entry name" value="Classic Zinc Finger"/>
    <property type="match status" value="1"/>
</dbReference>
<keyword evidence="1" id="KW-0863">Zinc-finger</keyword>
<comment type="caution">
    <text evidence="4">The sequence shown here is derived from an EMBL/GenBank/DDBJ whole genome shotgun (WGS) entry which is preliminary data.</text>
</comment>
<gene>
    <name evidence="4" type="ORF">ZIOFF_042238</name>
</gene>
<feature type="region of interest" description="Disordered" evidence="2">
    <location>
        <begin position="239"/>
        <end position="264"/>
    </location>
</feature>
<dbReference type="InterPro" id="IPR011257">
    <property type="entry name" value="DNA_glycosylase"/>
</dbReference>
<dbReference type="CDD" id="cd00056">
    <property type="entry name" value="ENDO3c"/>
    <property type="match status" value="1"/>
</dbReference>
<dbReference type="InterPro" id="IPR036236">
    <property type="entry name" value="Znf_C2H2_sf"/>
</dbReference>
<dbReference type="PROSITE" id="PS50157">
    <property type="entry name" value="ZINC_FINGER_C2H2_2"/>
    <property type="match status" value="1"/>
</dbReference>
<dbReference type="GO" id="GO:0006284">
    <property type="term" value="P:base-excision repair"/>
    <property type="evidence" value="ECO:0007669"/>
    <property type="project" value="InterPro"/>
</dbReference>
<sequence>MPRNPKRKLSPSPTRSIEALKPSFEPYADLLFPTSEQCQAVRDALLAHHGFPQEFAKYRRSTDSLDEGGDARETVLDGLVSTLLSQNTTESNSRRAFESLKTAFPTWDQALVADTKLVEDAIRCGGLAVTKAASIKNILRALKEKRGEICLEYLRSLSVDEIKAELSKFKGIGPKTGEELKIYYAMCSVRRGNQNTEDGPQVSCPLTQYSQGSGSRELKANSLYPDKGEEKRIRLFGFEFDPNGDGESGNKEDGEKISPAPAFCSVSGPEDKKYGCQFCRKEFPNSQALGGHQNAHKKERLKRKKLELQARRTGVGFYLQPLIKSHCSGFDLSVPWYYRATAPDYLLFEESNGNFKTVDQNAFSGGLLPSKPPTFVPHLPVEQHPGLQGMMQQEKQLPSWPIAAISSSLSRSKQSYQELDLQLRLAVKSTACNTTRNGFQA</sequence>
<dbReference type="PANTHER" id="PTHR47203">
    <property type="match status" value="1"/>
</dbReference>
<dbReference type="PANTHER" id="PTHR47203:SF1">
    <property type="entry name" value="HYPOTHETICAL BASE EXCISION DNA REPAIR PROTEIN (EUROFUNG)"/>
    <property type="match status" value="1"/>
</dbReference>
<evidence type="ECO:0000256" key="2">
    <source>
        <dbReference type="SAM" id="MobiDB-lite"/>
    </source>
</evidence>
<evidence type="ECO:0000256" key="1">
    <source>
        <dbReference type="PROSITE-ProRule" id="PRU00042"/>
    </source>
</evidence>
<name>A0A8J5L5X6_ZINOF</name>
<dbReference type="InterPro" id="IPR013087">
    <property type="entry name" value="Znf_C2H2_type"/>
</dbReference>
<accession>A0A8J5L5X6</accession>
<evidence type="ECO:0000313" key="5">
    <source>
        <dbReference type="Proteomes" id="UP000734854"/>
    </source>
</evidence>
<keyword evidence="1" id="KW-0862">Zinc</keyword>
<dbReference type="GO" id="GO:0008270">
    <property type="term" value="F:zinc ion binding"/>
    <property type="evidence" value="ECO:0007669"/>
    <property type="project" value="UniProtKB-KW"/>
</dbReference>
<reference evidence="4 5" key="1">
    <citation type="submission" date="2020-08" db="EMBL/GenBank/DDBJ databases">
        <title>Plant Genome Project.</title>
        <authorList>
            <person name="Zhang R.-G."/>
        </authorList>
    </citation>
    <scope>NUCLEOTIDE SEQUENCE [LARGE SCALE GENOMIC DNA]</scope>
    <source>
        <tissue evidence="4">Rhizome</tissue>
    </source>
</reference>
<keyword evidence="5" id="KW-1185">Reference proteome</keyword>
<organism evidence="4 5">
    <name type="scientific">Zingiber officinale</name>
    <name type="common">Ginger</name>
    <name type="synonym">Amomum zingiber</name>
    <dbReference type="NCBI Taxonomy" id="94328"/>
    <lineage>
        <taxon>Eukaryota</taxon>
        <taxon>Viridiplantae</taxon>
        <taxon>Streptophyta</taxon>
        <taxon>Embryophyta</taxon>
        <taxon>Tracheophyta</taxon>
        <taxon>Spermatophyta</taxon>
        <taxon>Magnoliopsida</taxon>
        <taxon>Liliopsida</taxon>
        <taxon>Zingiberales</taxon>
        <taxon>Zingiberaceae</taxon>
        <taxon>Zingiber</taxon>
    </lineage>
</organism>
<proteinExistence type="predicted"/>
<dbReference type="SUPFAM" id="SSF48150">
    <property type="entry name" value="DNA-glycosylase"/>
    <property type="match status" value="1"/>
</dbReference>
<keyword evidence="1" id="KW-0479">Metal-binding</keyword>
<evidence type="ECO:0000259" key="3">
    <source>
        <dbReference type="PROSITE" id="PS50157"/>
    </source>
</evidence>
<dbReference type="SUPFAM" id="SSF57667">
    <property type="entry name" value="beta-beta-alpha zinc fingers"/>
    <property type="match status" value="1"/>
</dbReference>
<protein>
    <recommendedName>
        <fullName evidence="3">C2H2-type domain-containing protein</fullName>
    </recommendedName>
</protein>